<dbReference type="InterPro" id="IPR011009">
    <property type="entry name" value="Kinase-like_dom_sf"/>
</dbReference>
<keyword evidence="5" id="KW-1133">Transmembrane helix</keyword>
<feature type="domain" description="Protein kinase" evidence="6">
    <location>
        <begin position="114"/>
        <end position="359"/>
    </location>
</feature>
<keyword evidence="5" id="KW-0812">Transmembrane</keyword>
<dbReference type="Proteomes" id="UP001415857">
    <property type="component" value="Unassembled WGS sequence"/>
</dbReference>
<sequence length="359" mass="40438">MEMEDISWGLIVGNSLGVIVGVVLAISILFCIRYRRKCFQIGNCSSPRATAIPIHINGVDSSKTMSDSTFGQETPRISGWNDISLWLERLKSRNAVPSSGIPKYSYKDLRKATYNFTTEVGQGAFGPVYKAEMSTGETVPVKVLATNSRQGEKDFLTEVLLSGRLHHRNLVNLLGYCSEKGQHMLVYVYVSNGSLASHLFSEKLEPLSWDLRVYIALDVARGLEYLHYGVIPTVIHCDIKSSNILLDRSTRAREGKVGWGEIVDSRLDGKFDLQELNIMAALAYKCINRISIKRPSIRDIVLALSHILKLRHSRKHHKETWFLTTEEVCIEVDQSESRDSKTEFRSENSIDIIAEPCEE</sequence>
<dbReference type="FunFam" id="3.30.200.20:FF:000178">
    <property type="entry name" value="serine/threonine-protein kinase PBS1-like"/>
    <property type="match status" value="1"/>
</dbReference>
<evidence type="ECO:0000256" key="4">
    <source>
        <dbReference type="ARBA" id="ARBA00022840"/>
    </source>
</evidence>
<evidence type="ECO:0000256" key="1">
    <source>
        <dbReference type="ARBA" id="ARBA00022527"/>
    </source>
</evidence>
<dbReference type="GO" id="GO:0005524">
    <property type="term" value="F:ATP binding"/>
    <property type="evidence" value="ECO:0007669"/>
    <property type="project" value="UniProtKB-KW"/>
</dbReference>
<dbReference type="EMBL" id="JBBPBK010000016">
    <property type="protein sequence ID" value="KAK9267385.1"/>
    <property type="molecule type" value="Genomic_DNA"/>
</dbReference>
<evidence type="ECO:0000256" key="2">
    <source>
        <dbReference type="ARBA" id="ARBA00022679"/>
    </source>
</evidence>
<keyword evidence="1" id="KW-0723">Serine/threonine-protein kinase</keyword>
<keyword evidence="5" id="KW-0472">Membrane</keyword>
<protein>
    <recommendedName>
        <fullName evidence="6">Protein kinase domain-containing protein</fullName>
    </recommendedName>
</protein>
<keyword evidence="8" id="KW-1185">Reference proteome</keyword>
<dbReference type="AlphaFoldDB" id="A0AAP0N6H0"/>
<accession>A0AAP0N6H0</accession>
<keyword evidence="3" id="KW-0547">Nucleotide-binding</keyword>
<keyword evidence="4" id="KW-0067">ATP-binding</keyword>
<evidence type="ECO:0000256" key="5">
    <source>
        <dbReference type="SAM" id="Phobius"/>
    </source>
</evidence>
<evidence type="ECO:0000256" key="3">
    <source>
        <dbReference type="ARBA" id="ARBA00022741"/>
    </source>
</evidence>
<dbReference type="InterPro" id="IPR008271">
    <property type="entry name" value="Ser/Thr_kinase_AS"/>
</dbReference>
<evidence type="ECO:0000313" key="7">
    <source>
        <dbReference type="EMBL" id="KAK9267385.1"/>
    </source>
</evidence>
<proteinExistence type="predicted"/>
<dbReference type="GO" id="GO:0004674">
    <property type="term" value="F:protein serine/threonine kinase activity"/>
    <property type="evidence" value="ECO:0007669"/>
    <property type="project" value="UniProtKB-KW"/>
</dbReference>
<dbReference type="PROSITE" id="PS50011">
    <property type="entry name" value="PROTEIN_KINASE_DOM"/>
    <property type="match status" value="1"/>
</dbReference>
<dbReference type="InterPro" id="IPR001245">
    <property type="entry name" value="Ser-Thr/Tyr_kinase_cat_dom"/>
</dbReference>
<name>A0AAP0N6H0_LIQFO</name>
<organism evidence="7 8">
    <name type="scientific">Liquidambar formosana</name>
    <name type="common">Formosan gum</name>
    <dbReference type="NCBI Taxonomy" id="63359"/>
    <lineage>
        <taxon>Eukaryota</taxon>
        <taxon>Viridiplantae</taxon>
        <taxon>Streptophyta</taxon>
        <taxon>Embryophyta</taxon>
        <taxon>Tracheophyta</taxon>
        <taxon>Spermatophyta</taxon>
        <taxon>Magnoliopsida</taxon>
        <taxon>eudicotyledons</taxon>
        <taxon>Gunneridae</taxon>
        <taxon>Pentapetalae</taxon>
        <taxon>Saxifragales</taxon>
        <taxon>Altingiaceae</taxon>
        <taxon>Liquidambar</taxon>
    </lineage>
</organism>
<dbReference type="PANTHER" id="PTHR47989">
    <property type="entry name" value="OS01G0750732 PROTEIN"/>
    <property type="match status" value="1"/>
</dbReference>
<dbReference type="PANTHER" id="PTHR47989:SF24">
    <property type="entry name" value="CALCIUM_CALMODULIN-REGULATED RECEPTOR-LIKE KINASE 1 ISOFORM X1"/>
    <property type="match status" value="1"/>
</dbReference>
<evidence type="ECO:0000313" key="8">
    <source>
        <dbReference type="Proteomes" id="UP001415857"/>
    </source>
</evidence>
<dbReference type="PROSITE" id="PS00108">
    <property type="entry name" value="PROTEIN_KINASE_ST"/>
    <property type="match status" value="1"/>
</dbReference>
<dbReference type="SMART" id="SM00220">
    <property type="entry name" value="S_TKc"/>
    <property type="match status" value="1"/>
</dbReference>
<evidence type="ECO:0000259" key="6">
    <source>
        <dbReference type="PROSITE" id="PS50011"/>
    </source>
</evidence>
<comment type="caution">
    <text evidence="7">The sequence shown here is derived from an EMBL/GenBank/DDBJ whole genome shotgun (WGS) entry which is preliminary data.</text>
</comment>
<dbReference type="Pfam" id="PF07714">
    <property type="entry name" value="PK_Tyr_Ser-Thr"/>
    <property type="match status" value="1"/>
</dbReference>
<keyword evidence="1" id="KW-0418">Kinase</keyword>
<reference evidence="7 8" key="1">
    <citation type="journal article" date="2024" name="Plant J.">
        <title>Genome sequences and population genomics reveal climatic adaptation and genomic divergence between two closely related sweetgum species.</title>
        <authorList>
            <person name="Xu W.Q."/>
            <person name="Ren C.Q."/>
            <person name="Zhang X.Y."/>
            <person name="Comes H.P."/>
            <person name="Liu X.H."/>
            <person name="Li Y.G."/>
            <person name="Kettle C.J."/>
            <person name="Jalonen R."/>
            <person name="Gaisberger H."/>
            <person name="Ma Y.Z."/>
            <person name="Qiu Y.X."/>
        </authorList>
    </citation>
    <scope>NUCLEOTIDE SEQUENCE [LARGE SCALE GENOMIC DNA]</scope>
    <source>
        <strain evidence="7">Hangzhou</strain>
    </source>
</reference>
<gene>
    <name evidence="7" type="ORF">L1049_009810</name>
</gene>
<dbReference type="InterPro" id="IPR000719">
    <property type="entry name" value="Prot_kinase_dom"/>
</dbReference>
<keyword evidence="2" id="KW-0808">Transferase</keyword>
<feature type="transmembrane region" description="Helical" evidence="5">
    <location>
        <begin position="6"/>
        <end position="32"/>
    </location>
</feature>
<dbReference type="SUPFAM" id="SSF56112">
    <property type="entry name" value="Protein kinase-like (PK-like)"/>
    <property type="match status" value="1"/>
</dbReference>
<dbReference type="Gene3D" id="3.30.200.20">
    <property type="entry name" value="Phosphorylase Kinase, domain 1"/>
    <property type="match status" value="1"/>
</dbReference>
<dbReference type="Gene3D" id="1.10.510.10">
    <property type="entry name" value="Transferase(Phosphotransferase) domain 1"/>
    <property type="match status" value="1"/>
</dbReference>